<evidence type="ECO:0000256" key="1">
    <source>
        <dbReference type="SAM" id="MobiDB-lite"/>
    </source>
</evidence>
<feature type="compositionally biased region" description="Polar residues" evidence="1">
    <location>
        <begin position="1"/>
        <end position="13"/>
    </location>
</feature>
<name>B0C4R0_ACAM1</name>
<keyword evidence="2" id="KW-0575">Peroxidase</keyword>
<organism evidence="2 3">
    <name type="scientific">Acaryochloris marina (strain MBIC 11017)</name>
    <dbReference type="NCBI Taxonomy" id="329726"/>
    <lineage>
        <taxon>Bacteria</taxon>
        <taxon>Bacillati</taxon>
        <taxon>Cyanobacteriota</taxon>
        <taxon>Cyanophyceae</taxon>
        <taxon>Acaryochloridales</taxon>
        <taxon>Acaryochloridaceae</taxon>
        <taxon>Acaryochloris</taxon>
    </lineage>
</organism>
<dbReference type="InterPro" id="IPR036938">
    <property type="entry name" value="PAP2/HPO_sf"/>
</dbReference>
<dbReference type="eggNOG" id="COG0671">
    <property type="taxonomic scope" value="Bacteria"/>
</dbReference>
<feature type="disulfide bond" evidence="4 5">
    <location>
        <begin position="234"/>
        <end position="235"/>
    </location>
</feature>
<evidence type="ECO:0007829" key="4">
    <source>
        <dbReference type="PDB" id="5LPC"/>
    </source>
</evidence>
<proteinExistence type="evidence at protein level"/>
<dbReference type="PDB" id="8Q21">
    <property type="method" value="X-ray"/>
    <property type="resolution" value="3.30 A"/>
    <property type="chains" value="A=1-639"/>
</dbReference>
<reference evidence="2 3" key="1">
    <citation type="journal article" date="2008" name="Proc. Natl. Acad. Sci. U.S.A.">
        <title>Niche adaptation and genome expansion in the chlorophyll d-producing cyanobacterium Acaryochloris marina.</title>
        <authorList>
            <person name="Swingley W.D."/>
            <person name="Chen M."/>
            <person name="Cheung P.C."/>
            <person name="Conrad A.L."/>
            <person name="Dejesa L.C."/>
            <person name="Hao J."/>
            <person name="Honchak B.M."/>
            <person name="Karbach L.E."/>
            <person name="Kurdoglu A."/>
            <person name="Lahiri S."/>
            <person name="Mastrian S.D."/>
            <person name="Miyashita H."/>
            <person name="Page L."/>
            <person name="Ramakrishna P."/>
            <person name="Satoh S."/>
            <person name="Sattley W.M."/>
            <person name="Shimada Y."/>
            <person name="Taylor H.L."/>
            <person name="Tomo T."/>
            <person name="Tsuchiya T."/>
            <person name="Wang Z.T."/>
            <person name="Raymond J."/>
            <person name="Mimuro M."/>
            <person name="Blankenship R.E."/>
            <person name="Touchman J.W."/>
        </authorList>
    </citation>
    <scope>NUCLEOTIDE SEQUENCE [LARGE SCALE GENOMIC DNA]</scope>
    <source>
        <strain evidence="3">MBIC 11017</strain>
    </source>
</reference>
<reference evidence="5 6" key="3">
    <citation type="journal article" date="2025" name="Nat. Commun.">
        <title>Unraveling the molecular basis of substrate specificity and halogen activation in vanadium-dependent haloperoxidases.</title>
        <authorList>
            <person name="Zeides P."/>
            <person name="Bellmann-Sickert K."/>
            <person name="Zhang R."/>
            <person name="Seel C.J."/>
            <person name="Most V."/>
            <person name="Schoeder C.T."/>
            <person name="Groll M."/>
            <person name="Gulder T."/>
        </authorList>
    </citation>
    <scope>X-RAY CRYSTALLOGRAPHY (3.30 ANGSTROMS)</scope>
    <scope>DISULFIDE BONDS</scope>
</reference>
<evidence type="ECO:0007829" key="5">
    <source>
        <dbReference type="PDB" id="8Q20"/>
    </source>
</evidence>
<gene>
    <name evidence="2" type="ordered locus">AM1_4975</name>
</gene>
<dbReference type="PDB" id="8Q20">
    <property type="method" value="X-ray"/>
    <property type="resolution" value="3.50 A"/>
    <property type="chains" value="A=1-639"/>
</dbReference>
<feature type="disulfide bond" evidence="4 5">
    <location>
        <position position="341"/>
    </location>
</feature>
<dbReference type="CDD" id="cd03398">
    <property type="entry name" value="PAP2_haloperoxidase"/>
    <property type="match status" value="1"/>
</dbReference>
<sequence>MNTRRQQAQNIRNNAAELAANRPHPQHINNKEEYEYRRPKKDGNEPSHIANFTKGLPHDEHTGLLLNSADYDQFVLGIQSGDTTDFARTPLGPAELPKVHGCLSKQKIDCDDDHRSGFWKSQIAQGAAGGDGAKLRAWESAGAGLVFDLEGPDAQAVTMPPAPRLESPELTSEIAEVYSQALLRDIHFSQLRDPGLGDQVNACDSCPTQLSIYEAIDILNTVQIEGQNWFSANCCDLTDDEQARQRPLVTRQNIFRGIAPGDDVGPYLSQFLLIGNNALGGGVFGQEAGHIGYGAIRIDQRVRKATPCKDFMTNFETWLDVQNGADLRGLETYVDADPGKCREFPAYRVITTPRDLATYVHYDALYEAYLNACLILLGMGAPFDPGIPFQKPDVEDKQQGFAHFGGPQILTLVCEAATRGLKAVRFQKFNVHRRLRPEALGGLVDRYKHGKGAGDELKPVAALVEALENVGLLSKVVAHNQLQNQNLDRSGDPSSAGDNYFLPMAFPEGSPMHPSYGAGHATVAGACVTMLKAFFDHGWQLNLGMANGKYISYEPNQDGSSLQQVLLDCPLTVEGELNKIAANISIGRDWAGVHYFTDYIESLRLGEKIAIGILEEQKLTYGENFTMTVPLYDGGSIQI</sequence>
<dbReference type="Proteomes" id="UP000000268">
    <property type="component" value="Chromosome"/>
</dbReference>
<dbReference type="AlphaFoldDB" id="B0C4R0"/>
<dbReference type="PDB" id="5LPC">
    <property type="method" value="X-ray"/>
    <property type="resolution" value="3.10 A"/>
    <property type="chains" value="A=1-639"/>
</dbReference>
<keyword evidence="2" id="KW-0560">Oxidoreductase</keyword>
<dbReference type="SMR" id="B0C4R0"/>
<dbReference type="InterPro" id="IPR016119">
    <property type="entry name" value="Br/Cl_peroxidase_C"/>
</dbReference>
<protein>
    <submittedName>
        <fullName evidence="2">Vanadium-dependent bromoperoxidase, putative</fullName>
    </submittedName>
</protein>
<dbReference type="PANTHER" id="PTHR34599:SF1">
    <property type="entry name" value="PHOSPHATIDIC ACID PHOSPHATASE TYPE 2_HALOPEROXIDASE DOMAIN-CONTAINING PROTEIN"/>
    <property type="match status" value="1"/>
</dbReference>
<dbReference type="PDBsum" id="5LPC"/>
<dbReference type="SUPFAM" id="SSF48317">
    <property type="entry name" value="Acid phosphatase/Vanadium-dependent haloperoxidase"/>
    <property type="match status" value="1"/>
</dbReference>
<dbReference type="GO" id="GO:0004601">
    <property type="term" value="F:peroxidase activity"/>
    <property type="evidence" value="ECO:0007669"/>
    <property type="project" value="UniProtKB-KW"/>
</dbReference>
<reference evidence="4" key="2">
    <citation type="journal article" date="2016" name="ChemBioChem">
        <title>Characterization of a Cyanobacterial Haloperoxidase and Evaluation of its Biocatalytic Halogenation Potential.</title>
        <authorList>
            <person name="Frank A."/>
            <person name="Seel C.J."/>
            <person name="Groll M."/>
            <person name="Gulder T."/>
        </authorList>
    </citation>
    <scope>X-RAY CRYSTALLOGRAPHY (3.10 ANGSTROMS)</scope>
    <scope>DISULFIDE BONDS</scope>
</reference>
<keyword evidence="4 5" id="KW-0002">3D-structure</keyword>
<feature type="region of interest" description="Disordered" evidence="1">
    <location>
        <begin position="1"/>
        <end position="28"/>
    </location>
</feature>
<dbReference type="KEGG" id="amr:AM1_4975"/>
<dbReference type="Gene3D" id="1.10.606.10">
    <property type="entry name" value="Vanadium-containing Chloroperoxidase, domain 2"/>
    <property type="match status" value="1"/>
</dbReference>
<evidence type="ECO:0000313" key="3">
    <source>
        <dbReference type="Proteomes" id="UP000000268"/>
    </source>
</evidence>
<accession>B0C4R0</accession>
<evidence type="ECO:0000313" key="2">
    <source>
        <dbReference type="EMBL" id="ABW29943.1"/>
    </source>
</evidence>
<keyword evidence="3" id="KW-1185">Reference proteome</keyword>
<dbReference type="STRING" id="329726.AM1_4975"/>
<dbReference type="HOGENOM" id="CLU_502237_0_0_3"/>
<dbReference type="PANTHER" id="PTHR34599">
    <property type="entry name" value="PEROXIDASE-RELATED"/>
    <property type="match status" value="1"/>
</dbReference>
<dbReference type="InterPro" id="IPR052559">
    <property type="entry name" value="V-haloperoxidase"/>
</dbReference>
<evidence type="ECO:0007829" key="6">
    <source>
        <dbReference type="PDB" id="8Q21"/>
    </source>
</evidence>
<dbReference type="PDB" id="8Q22">
    <property type="method" value="X-ray"/>
    <property type="resolution" value="3.30 A"/>
    <property type="chains" value="A=1-639"/>
</dbReference>
<feature type="disulfide bond" evidence="4 5">
    <location>
        <begin position="206"/>
        <end position="308"/>
    </location>
</feature>
<evidence type="ECO:0007829" key="7">
    <source>
        <dbReference type="PDB" id="8Q22"/>
    </source>
</evidence>
<dbReference type="RefSeq" id="WP_012165216.1">
    <property type="nucleotide sequence ID" value="NC_009925.1"/>
</dbReference>
<dbReference type="EMBL" id="CP000828">
    <property type="protein sequence ID" value="ABW29943.1"/>
    <property type="molecule type" value="Genomic_DNA"/>
</dbReference>
<dbReference type="OrthoDB" id="7793240at2"/>
<feature type="disulfide bond" evidence="6 7">
    <location>
        <begin position="102"/>
        <end position="110"/>
    </location>
</feature>